<accession>A0ABN1HKU8</accession>
<evidence type="ECO:0000256" key="1">
    <source>
        <dbReference type="SAM" id="MobiDB-lite"/>
    </source>
</evidence>
<dbReference type="Pfam" id="PF13384">
    <property type="entry name" value="HTH_23"/>
    <property type="match status" value="1"/>
</dbReference>
<evidence type="ECO:0008006" key="4">
    <source>
        <dbReference type="Google" id="ProtNLM"/>
    </source>
</evidence>
<dbReference type="SUPFAM" id="SSF46689">
    <property type="entry name" value="Homeodomain-like"/>
    <property type="match status" value="1"/>
</dbReference>
<dbReference type="Proteomes" id="UP001500724">
    <property type="component" value="Unassembled WGS sequence"/>
</dbReference>
<sequence>MAALSRATRRIVVAHLTERGMSPAEIAAELGVSRDTVRRDLTETPPPAPAPEPVPAPPVAAGLLLPDEPQLRRNLEILTAAYKARPEDAARFAIHQAARHVRAWQARRASEGR</sequence>
<protein>
    <recommendedName>
        <fullName evidence="4">HTH domain-containing protein</fullName>
    </recommendedName>
</protein>
<organism evidence="2 3">
    <name type="scientific">Streptomyces thermocarboxydovorans</name>
    <dbReference type="NCBI Taxonomy" id="59298"/>
    <lineage>
        <taxon>Bacteria</taxon>
        <taxon>Bacillati</taxon>
        <taxon>Actinomycetota</taxon>
        <taxon>Actinomycetes</taxon>
        <taxon>Kitasatosporales</taxon>
        <taxon>Streptomycetaceae</taxon>
        <taxon>Streptomyces</taxon>
    </lineage>
</organism>
<dbReference type="RefSeq" id="WP_344003654.1">
    <property type="nucleotide sequence ID" value="NZ_BAAAGU010000042.1"/>
</dbReference>
<feature type="compositionally biased region" description="Pro residues" evidence="1">
    <location>
        <begin position="44"/>
        <end position="58"/>
    </location>
</feature>
<keyword evidence="3" id="KW-1185">Reference proteome</keyword>
<comment type="caution">
    <text evidence="2">The sequence shown here is derived from an EMBL/GenBank/DDBJ whole genome shotgun (WGS) entry which is preliminary data.</text>
</comment>
<name>A0ABN1HKU8_9ACTN</name>
<gene>
    <name evidence="2" type="ORF">GCM10009535_40200</name>
</gene>
<dbReference type="Gene3D" id="1.10.10.10">
    <property type="entry name" value="Winged helix-like DNA-binding domain superfamily/Winged helix DNA-binding domain"/>
    <property type="match status" value="1"/>
</dbReference>
<feature type="region of interest" description="Disordered" evidence="1">
    <location>
        <begin position="30"/>
        <end position="58"/>
    </location>
</feature>
<dbReference type="InterPro" id="IPR009057">
    <property type="entry name" value="Homeodomain-like_sf"/>
</dbReference>
<reference evidence="2 3" key="1">
    <citation type="journal article" date="2019" name="Int. J. Syst. Evol. Microbiol.">
        <title>The Global Catalogue of Microorganisms (GCM) 10K type strain sequencing project: providing services to taxonomists for standard genome sequencing and annotation.</title>
        <authorList>
            <consortium name="The Broad Institute Genomics Platform"/>
            <consortium name="The Broad Institute Genome Sequencing Center for Infectious Disease"/>
            <person name="Wu L."/>
            <person name="Ma J."/>
        </authorList>
    </citation>
    <scope>NUCLEOTIDE SEQUENCE [LARGE SCALE GENOMIC DNA]</scope>
    <source>
        <strain evidence="2 3">JCM 10367</strain>
    </source>
</reference>
<evidence type="ECO:0000313" key="3">
    <source>
        <dbReference type="Proteomes" id="UP001500724"/>
    </source>
</evidence>
<dbReference type="InterPro" id="IPR036388">
    <property type="entry name" value="WH-like_DNA-bd_sf"/>
</dbReference>
<dbReference type="EMBL" id="BAAAGU010000042">
    <property type="protein sequence ID" value="GAA0657147.1"/>
    <property type="molecule type" value="Genomic_DNA"/>
</dbReference>
<evidence type="ECO:0000313" key="2">
    <source>
        <dbReference type="EMBL" id="GAA0657147.1"/>
    </source>
</evidence>
<proteinExistence type="predicted"/>